<dbReference type="GO" id="GO:1990281">
    <property type="term" value="C:efflux pump complex"/>
    <property type="evidence" value="ECO:0007669"/>
    <property type="project" value="TreeGrafter"/>
</dbReference>
<keyword evidence="4" id="KW-1185">Reference proteome</keyword>
<dbReference type="EMBL" id="CP013002">
    <property type="protein sequence ID" value="ALL14502.1"/>
    <property type="molecule type" value="Genomic_DNA"/>
</dbReference>
<organism evidence="3 4">
    <name type="scientific">Caulobacter henricii</name>
    <dbReference type="NCBI Taxonomy" id="69395"/>
    <lineage>
        <taxon>Bacteria</taxon>
        <taxon>Pseudomonadati</taxon>
        <taxon>Pseudomonadota</taxon>
        <taxon>Alphaproteobacteria</taxon>
        <taxon>Caulobacterales</taxon>
        <taxon>Caulobacteraceae</taxon>
        <taxon>Caulobacter</taxon>
    </lineage>
</organism>
<dbReference type="Proteomes" id="UP000056905">
    <property type="component" value="Chromosome"/>
</dbReference>
<dbReference type="Pfam" id="PF25954">
    <property type="entry name" value="Beta-barrel_RND_2"/>
    <property type="match status" value="1"/>
</dbReference>
<dbReference type="PANTHER" id="PTHR30469">
    <property type="entry name" value="MULTIDRUG RESISTANCE PROTEIN MDTA"/>
    <property type="match status" value="1"/>
</dbReference>
<dbReference type="STRING" id="69395.AQ619_14740"/>
<dbReference type="PANTHER" id="PTHR30469:SF15">
    <property type="entry name" value="HLYD FAMILY OF SECRETION PROTEINS"/>
    <property type="match status" value="1"/>
</dbReference>
<dbReference type="OrthoDB" id="7422354at2"/>
<dbReference type="SUPFAM" id="SSF111369">
    <property type="entry name" value="HlyD-like secretion proteins"/>
    <property type="match status" value="1"/>
</dbReference>
<gene>
    <name evidence="3" type="ORF">AQ619_14740</name>
</gene>
<accession>A0A0P0P2E1</accession>
<reference evidence="3 4" key="1">
    <citation type="submission" date="2015-10" db="EMBL/GenBank/DDBJ databases">
        <title>Conservation of the essential genome among Caulobacter and Brevundimonas species.</title>
        <authorList>
            <person name="Scott D."/>
            <person name="Ely B."/>
        </authorList>
    </citation>
    <scope>NUCLEOTIDE SEQUENCE [LARGE SCALE GENOMIC DNA]</scope>
    <source>
        <strain evidence="3 4">CB4</strain>
    </source>
</reference>
<dbReference type="Gene3D" id="1.10.287.470">
    <property type="entry name" value="Helix hairpin bin"/>
    <property type="match status" value="1"/>
</dbReference>
<dbReference type="Gene3D" id="2.40.30.170">
    <property type="match status" value="1"/>
</dbReference>
<dbReference type="InterPro" id="IPR006143">
    <property type="entry name" value="RND_pump_MFP"/>
</dbReference>
<comment type="similarity">
    <text evidence="1">Belongs to the membrane fusion protein (MFP) (TC 8.A.1) family.</text>
</comment>
<dbReference type="AlphaFoldDB" id="A0A0P0P2E1"/>
<proteinExistence type="inferred from homology"/>
<evidence type="ECO:0000256" key="1">
    <source>
        <dbReference type="ARBA" id="ARBA00009477"/>
    </source>
</evidence>
<feature type="domain" description="CusB-like beta-barrel" evidence="2">
    <location>
        <begin position="221"/>
        <end position="291"/>
    </location>
</feature>
<evidence type="ECO:0000313" key="3">
    <source>
        <dbReference type="EMBL" id="ALL14502.1"/>
    </source>
</evidence>
<dbReference type="InterPro" id="IPR058792">
    <property type="entry name" value="Beta-barrel_RND_2"/>
</dbReference>
<dbReference type="GO" id="GO:0015562">
    <property type="term" value="F:efflux transmembrane transporter activity"/>
    <property type="evidence" value="ECO:0007669"/>
    <property type="project" value="TreeGrafter"/>
</dbReference>
<sequence>MDAIAEPLGHFRTNLFAMRSAPMKRPLIAALLLTTALGLTACGDKPDKSAKATAASPARAVTVGRVESRSLGAGFEASGQLVPREEAAVGSELAGYRVARVYVEEGAYVRAGQPLVQLDDTLLRAQIAQQAALTAQAQGEAARVAGLDGQGVLSQEQIESRRYAAKAQEAALAELKTRSSRMTITAPVGGRVLERTVRPGEISGGAAAPWFRIARDGLVELDAEVGDAQMSAVAVGQSAQVLLPDGRTTSGVVRLVSPRIDAATRLGKVRVRLPRDTGLRPGGFGRATFAPSGRKVKAVPETAIRYDAEGSSLVTVDGSNRARQTPVRTGQRGGGWVELLDGPPVGARMLLGGSAFTLDGDLVKPADANGKAAR</sequence>
<name>A0A0P0P2E1_9CAUL</name>
<evidence type="ECO:0000259" key="2">
    <source>
        <dbReference type="Pfam" id="PF25954"/>
    </source>
</evidence>
<protein>
    <submittedName>
        <fullName evidence="3">Hemolysin secretion protein D</fullName>
    </submittedName>
</protein>
<evidence type="ECO:0000313" key="4">
    <source>
        <dbReference type="Proteomes" id="UP000056905"/>
    </source>
</evidence>
<dbReference type="KEGG" id="chq:AQ619_14740"/>
<dbReference type="Gene3D" id="2.40.420.20">
    <property type="match status" value="1"/>
</dbReference>
<dbReference type="Gene3D" id="2.40.50.100">
    <property type="match status" value="1"/>
</dbReference>
<dbReference type="NCBIfam" id="TIGR01730">
    <property type="entry name" value="RND_mfp"/>
    <property type="match status" value="1"/>
</dbReference>